<dbReference type="EMBL" id="LR792683">
    <property type="protein sequence ID" value="CAB3393078.1"/>
    <property type="molecule type" value="Genomic_DNA"/>
</dbReference>
<dbReference type="AlphaFoldDB" id="A0A6F9E8B8"/>
<organism evidence="1 2">
    <name type="scientific">Kyrpidia spormannii</name>
    <dbReference type="NCBI Taxonomy" id="2055160"/>
    <lineage>
        <taxon>Bacteria</taxon>
        <taxon>Bacillati</taxon>
        <taxon>Bacillota</taxon>
        <taxon>Bacilli</taxon>
        <taxon>Bacillales</taxon>
        <taxon>Alicyclobacillaceae</taxon>
        <taxon>Kyrpidia</taxon>
    </lineage>
</organism>
<reference evidence="1 2" key="1">
    <citation type="submission" date="2020-04" db="EMBL/GenBank/DDBJ databases">
        <authorList>
            <person name="Hogendoorn C."/>
        </authorList>
    </citation>
    <scope>NUCLEOTIDE SEQUENCE [LARGE SCALE GENOMIC DNA]</scope>
    <source>
        <strain evidence="1">COOX1</strain>
    </source>
</reference>
<gene>
    <name evidence="1" type="ORF">COOX1_1730</name>
</gene>
<protein>
    <submittedName>
        <fullName evidence="1">Uncharacterized protein</fullName>
    </submittedName>
</protein>
<sequence>MWIFILEPWCGPICWNRRKPRSQGLECNELVMKRPAKYDILIGHTVYVNYVDFQEPIMRETAECRDFAFLWPALLLS</sequence>
<dbReference type="Proteomes" id="UP000502196">
    <property type="component" value="Chromosome"/>
</dbReference>
<name>A0A6F9E8B8_9BACL</name>
<accession>A0A6F9E8B8</accession>
<proteinExistence type="predicted"/>
<evidence type="ECO:0000313" key="2">
    <source>
        <dbReference type="Proteomes" id="UP000502196"/>
    </source>
</evidence>
<evidence type="ECO:0000313" key="1">
    <source>
        <dbReference type="EMBL" id="CAB3393078.1"/>
    </source>
</evidence>